<dbReference type="Proteomes" id="UP000018817">
    <property type="component" value="Unassembled WGS sequence"/>
</dbReference>
<proteinExistence type="predicted"/>
<dbReference type="EMBL" id="KI669561">
    <property type="protein sequence ID" value="ETN24487.1"/>
    <property type="molecule type" value="Genomic_DNA"/>
</dbReference>
<evidence type="ECO:0000313" key="2">
    <source>
        <dbReference type="Proteomes" id="UP000018817"/>
    </source>
</evidence>
<organism evidence="1 2">
    <name type="scientific">Phytophthora nicotianae (strain INRA-310)</name>
    <name type="common">Phytophthora parasitica</name>
    <dbReference type="NCBI Taxonomy" id="761204"/>
    <lineage>
        <taxon>Eukaryota</taxon>
        <taxon>Sar</taxon>
        <taxon>Stramenopiles</taxon>
        <taxon>Oomycota</taxon>
        <taxon>Peronosporomycetes</taxon>
        <taxon>Peronosporales</taxon>
        <taxon>Peronosporaceae</taxon>
        <taxon>Phytophthora</taxon>
    </lineage>
</organism>
<accession>W2RGF9</accession>
<gene>
    <name evidence="1" type="ORF">PPTG_20795</name>
</gene>
<reference evidence="2" key="1">
    <citation type="submission" date="2011-12" db="EMBL/GenBank/DDBJ databases">
        <authorList>
            <consortium name="The Broad Institute Genome Sequencing Platform"/>
            <person name="Russ C."/>
            <person name="Tyler B."/>
            <person name="Panabieres F."/>
            <person name="Shan W."/>
            <person name="Tripathy S."/>
            <person name="Grunwald N."/>
            <person name="Machado M."/>
            <person name="Young S.K."/>
            <person name="Zeng Q."/>
            <person name="Gargeya S."/>
            <person name="Fitzgerald M."/>
            <person name="Haas B."/>
            <person name="Abouelleil A."/>
            <person name="Alvarado L."/>
            <person name="Arachchi H.M."/>
            <person name="Berlin A."/>
            <person name="Chapman S.B."/>
            <person name="Gearin G."/>
            <person name="Goldberg J."/>
            <person name="Griggs A."/>
            <person name="Gujja S."/>
            <person name="Hansen M."/>
            <person name="Heiman D."/>
            <person name="Howarth C."/>
            <person name="Larimer J."/>
            <person name="Lui A."/>
            <person name="MacDonald P.J.P."/>
            <person name="McCowen C."/>
            <person name="Montmayeur A."/>
            <person name="Murphy C."/>
            <person name="Neiman D."/>
            <person name="Pearson M."/>
            <person name="Priest M."/>
            <person name="Roberts A."/>
            <person name="Saif S."/>
            <person name="Shea T."/>
            <person name="Sisk P."/>
            <person name="Stolte C."/>
            <person name="Sykes S."/>
            <person name="Wortman J."/>
            <person name="Nusbaum C."/>
            <person name="Birren B."/>
        </authorList>
    </citation>
    <scope>NUCLEOTIDE SEQUENCE [LARGE SCALE GENOMIC DNA]</scope>
    <source>
        <strain evidence="2">INRA-310</strain>
    </source>
</reference>
<dbReference type="RefSeq" id="XP_008891242.1">
    <property type="nucleotide sequence ID" value="XM_008892994.1"/>
</dbReference>
<reference evidence="1 2" key="2">
    <citation type="submission" date="2013-11" db="EMBL/GenBank/DDBJ databases">
        <title>The Genome Sequence of Phytophthora parasitica INRA-310.</title>
        <authorList>
            <consortium name="The Broad Institute Genomics Platform"/>
            <person name="Russ C."/>
            <person name="Tyler B."/>
            <person name="Panabieres F."/>
            <person name="Shan W."/>
            <person name="Tripathy S."/>
            <person name="Grunwald N."/>
            <person name="Machado M."/>
            <person name="Johnson C.S."/>
            <person name="Arredondo F."/>
            <person name="Hong C."/>
            <person name="Coffey M."/>
            <person name="Young S.K."/>
            <person name="Zeng Q."/>
            <person name="Gargeya S."/>
            <person name="Fitzgerald M."/>
            <person name="Abouelleil A."/>
            <person name="Alvarado L."/>
            <person name="Chapman S.B."/>
            <person name="Gainer-Dewar J."/>
            <person name="Goldberg J."/>
            <person name="Griggs A."/>
            <person name="Gujja S."/>
            <person name="Hansen M."/>
            <person name="Howarth C."/>
            <person name="Imamovic A."/>
            <person name="Ireland A."/>
            <person name="Larimer J."/>
            <person name="McCowan C."/>
            <person name="Murphy C."/>
            <person name="Pearson M."/>
            <person name="Poon T.W."/>
            <person name="Priest M."/>
            <person name="Roberts A."/>
            <person name="Saif S."/>
            <person name="Shea T."/>
            <person name="Sykes S."/>
            <person name="Wortman J."/>
            <person name="Nusbaum C."/>
            <person name="Birren B."/>
        </authorList>
    </citation>
    <scope>NUCLEOTIDE SEQUENCE [LARGE SCALE GENOMIC DNA]</scope>
    <source>
        <strain evidence="1 2">INRA-310</strain>
    </source>
</reference>
<protein>
    <submittedName>
        <fullName evidence="1">Uncharacterized protein</fullName>
    </submittedName>
</protein>
<sequence length="51" mass="5851">MRKFGRLAHHIMRYPIKVGSEPDRRRRAFTSSPKLLPPSPIDVAIITTAHK</sequence>
<dbReference type="GeneID" id="20189394"/>
<dbReference type="VEuPathDB" id="FungiDB:PPTG_20795"/>
<dbReference type="AlphaFoldDB" id="W2RGF9"/>
<name>W2RGF9_PHYN3</name>
<evidence type="ECO:0000313" key="1">
    <source>
        <dbReference type="EMBL" id="ETN24487.1"/>
    </source>
</evidence>